<evidence type="ECO:0000313" key="10">
    <source>
        <dbReference type="EMBL" id="KAF9486346.1"/>
    </source>
</evidence>
<evidence type="ECO:0000256" key="7">
    <source>
        <dbReference type="ARBA" id="ARBA00023049"/>
    </source>
</evidence>
<evidence type="ECO:0000259" key="9">
    <source>
        <dbReference type="SMART" id="SM01351"/>
    </source>
</evidence>
<dbReference type="InterPro" id="IPR024079">
    <property type="entry name" value="MetalloPept_cat_dom_sf"/>
</dbReference>
<comment type="caution">
    <text evidence="10">The sequence shown here is derived from an EMBL/GenBank/DDBJ whole genome shotgun (WGS) entry which is preliminary data.</text>
</comment>
<dbReference type="InterPro" id="IPR029463">
    <property type="entry name" value="Lys_MEP"/>
</dbReference>
<feature type="signal peptide" evidence="8">
    <location>
        <begin position="1"/>
        <end position="22"/>
    </location>
</feature>
<evidence type="ECO:0000256" key="1">
    <source>
        <dbReference type="ARBA" id="ARBA00001947"/>
    </source>
</evidence>
<dbReference type="GO" id="GO:0006508">
    <property type="term" value="P:proteolysis"/>
    <property type="evidence" value="ECO:0007669"/>
    <property type="project" value="UniProtKB-KW"/>
</dbReference>
<dbReference type="Gene3D" id="2.60.40.2970">
    <property type="match status" value="1"/>
</dbReference>
<dbReference type="AlphaFoldDB" id="A0A9P5ZI87"/>
<feature type="domain" description="Lysine-specific metallo-endopeptidase" evidence="9">
    <location>
        <begin position="213"/>
        <end position="345"/>
    </location>
</feature>
<keyword evidence="4" id="KW-0479">Metal-binding</keyword>
<dbReference type="OrthoDB" id="412874at2759"/>
<accession>A0A9P5ZI87</accession>
<keyword evidence="5" id="KW-0378">Hydrolase</keyword>
<gene>
    <name evidence="10" type="ORF">BDN70DRAFT_846102</name>
</gene>
<keyword evidence="8" id="KW-0732">Signal</keyword>
<dbReference type="CDD" id="cd11306">
    <property type="entry name" value="M35_peptidyl-Lys"/>
    <property type="match status" value="1"/>
</dbReference>
<dbReference type="PANTHER" id="PTHR37016">
    <property type="match status" value="1"/>
</dbReference>
<evidence type="ECO:0000313" key="11">
    <source>
        <dbReference type="Proteomes" id="UP000807469"/>
    </source>
</evidence>
<feature type="chain" id="PRO_5040371343" evidence="8">
    <location>
        <begin position="23"/>
        <end position="351"/>
    </location>
</feature>
<keyword evidence="11" id="KW-1185">Reference proteome</keyword>
<evidence type="ECO:0000256" key="2">
    <source>
        <dbReference type="ARBA" id="ARBA00010279"/>
    </source>
</evidence>
<dbReference type="SUPFAM" id="SSF55486">
    <property type="entry name" value="Metalloproteases ('zincins'), catalytic domain"/>
    <property type="match status" value="1"/>
</dbReference>
<proteinExistence type="inferred from homology"/>
<evidence type="ECO:0000256" key="8">
    <source>
        <dbReference type="SAM" id="SignalP"/>
    </source>
</evidence>
<dbReference type="InterPro" id="IPR050414">
    <property type="entry name" value="Fungal_M35_metalloproteases"/>
</dbReference>
<reference evidence="10" key="1">
    <citation type="submission" date="2020-11" db="EMBL/GenBank/DDBJ databases">
        <authorList>
            <consortium name="DOE Joint Genome Institute"/>
            <person name="Ahrendt S."/>
            <person name="Riley R."/>
            <person name="Andreopoulos W."/>
            <person name="Labutti K."/>
            <person name="Pangilinan J."/>
            <person name="Ruiz-Duenas F.J."/>
            <person name="Barrasa J.M."/>
            <person name="Sanchez-Garcia M."/>
            <person name="Camarero S."/>
            <person name="Miyauchi S."/>
            <person name="Serrano A."/>
            <person name="Linde D."/>
            <person name="Babiker R."/>
            <person name="Drula E."/>
            <person name="Ayuso-Fernandez I."/>
            <person name="Pacheco R."/>
            <person name="Padilla G."/>
            <person name="Ferreira P."/>
            <person name="Barriuso J."/>
            <person name="Kellner H."/>
            <person name="Castanera R."/>
            <person name="Alfaro M."/>
            <person name="Ramirez L."/>
            <person name="Pisabarro A.G."/>
            <person name="Kuo A."/>
            <person name="Tritt A."/>
            <person name="Lipzen A."/>
            <person name="He G."/>
            <person name="Yan M."/>
            <person name="Ng V."/>
            <person name="Cullen D."/>
            <person name="Martin F."/>
            <person name="Rosso M.-N."/>
            <person name="Henrissat B."/>
            <person name="Hibbett D."/>
            <person name="Martinez A.T."/>
            <person name="Grigoriev I.V."/>
        </authorList>
    </citation>
    <scope>NUCLEOTIDE SEQUENCE</scope>
    <source>
        <strain evidence="10">CIRM-BRFM 674</strain>
    </source>
</reference>
<comment type="cofactor">
    <cofactor evidence="1">
        <name>Zn(2+)</name>
        <dbReference type="ChEBI" id="CHEBI:29105"/>
    </cofactor>
</comment>
<dbReference type="GO" id="GO:0046872">
    <property type="term" value="F:metal ion binding"/>
    <property type="evidence" value="ECO:0007669"/>
    <property type="project" value="UniProtKB-KW"/>
</dbReference>
<dbReference type="GO" id="GO:0004222">
    <property type="term" value="F:metalloendopeptidase activity"/>
    <property type="evidence" value="ECO:0007669"/>
    <property type="project" value="InterPro"/>
</dbReference>
<evidence type="ECO:0000256" key="3">
    <source>
        <dbReference type="ARBA" id="ARBA00022670"/>
    </source>
</evidence>
<keyword evidence="7 10" id="KW-0482">Metalloprotease</keyword>
<name>A0A9P5ZI87_9AGAR</name>
<dbReference type="PANTHER" id="PTHR37016:SF3">
    <property type="entry name" value="NEUTRAL PROTEASE 2-RELATED"/>
    <property type="match status" value="1"/>
</dbReference>
<dbReference type="Proteomes" id="UP000807469">
    <property type="component" value="Unassembled WGS sequence"/>
</dbReference>
<dbReference type="EMBL" id="MU155130">
    <property type="protein sequence ID" value="KAF9486346.1"/>
    <property type="molecule type" value="Genomic_DNA"/>
</dbReference>
<keyword evidence="6" id="KW-0862">Zinc</keyword>
<protein>
    <submittedName>
        <fullName evidence="10">Deuterolysin M35 metalloprotease</fullName>
    </submittedName>
</protein>
<dbReference type="Gene3D" id="3.40.390.10">
    <property type="entry name" value="Collagenase (Catalytic Domain)"/>
    <property type="match status" value="1"/>
</dbReference>
<evidence type="ECO:0000256" key="6">
    <source>
        <dbReference type="ARBA" id="ARBA00022833"/>
    </source>
</evidence>
<organism evidence="10 11">
    <name type="scientific">Pholiota conissans</name>
    <dbReference type="NCBI Taxonomy" id="109636"/>
    <lineage>
        <taxon>Eukaryota</taxon>
        <taxon>Fungi</taxon>
        <taxon>Dikarya</taxon>
        <taxon>Basidiomycota</taxon>
        <taxon>Agaricomycotina</taxon>
        <taxon>Agaricomycetes</taxon>
        <taxon>Agaricomycetidae</taxon>
        <taxon>Agaricales</taxon>
        <taxon>Agaricineae</taxon>
        <taxon>Strophariaceae</taxon>
        <taxon>Pholiota</taxon>
    </lineage>
</organism>
<dbReference type="Pfam" id="PF14521">
    <property type="entry name" value="Aspzincin_M35"/>
    <property type="match status" value="1"/>
</dbReference>
<evidence type="ECO:0000256" key="4">
    <source>
        <dbReference type="ARBA" id="ARBA00022723"/>
    </source>
</evidence>
<keyword evidence="3" id="KW-0645">Protease</keyword>
<sequence length="351" mass="37346">MLAPTFQSILAALLLGASAVSAASPLSLNLSGPKSVQGVENLKITATITNTGSETLKVLNDPRGLLSKRPAHKFSITDAKGVSPSFTGVKVKYVPEVAAKLGAYTTLAPGASISVAHDLSQGYNFTTAGAGTFDFEADNSFYIVKDNNEIELVHADTEAVHTASIVGNLVIARRDEERSLSKRATYVSCSSTRQSQLVTAAASAETYAANAKSYLTSHTSSTTRYTTWFGTWTSSRYNTVLSHYTNIDSNTFSSFTFDCSCTDSGTYAYVYPDTFGKIYLCGAFWSAPNTGTDSKAGTIIHESSHFTNNGGTDDYVYGQSAAKSLASSNPSEAVFNADNHEYFAENNPALA</sequence>
<evidence type="ECO:0000256" key="5">
    <source>
        <dbReference type="ARBA" id="ARBA00022801"/>
    </source>
</evidence>
<dbReference type="SMART" id="SM01351">
    <property type="entry name" value="Aspzincin_M35"/>
    <property type="match status" value="1"/>
</dbReference>
<comment type="similarity">
    <text evidence="2">Belongs to the peptidase M35 family.</text>
</comment>
<dbReference type="InterPro" id="IPR034115">
    <property type="entry name" value="M35_peptidyl-Lys"/>
</dbReference>